<evidence type="ECO:0000313" key="2">
    <source>
        <dbReference type="Proteomes" id="UP000677913"/>
    </source>
</evidence>
<dbReference type="InterPro" id="IPR039498">
    <property type="entry name" value="NTP_transf_5"/>
</dbReference>
<evidence type="ECO:0000313" key="1">
    <source>
        <dbReference type="EMBL" id="MBS2966142.1"/>
    </source>
</evidence>
<keyword evidence="2" id="KW-1185">Reference proteome</keyword>
<dbReference type="Pfam" id="PF14907">
    <property type="entry name" value="NTP_transf_5"/>
    <property type="match status" value="1"/>
</dbReference>
<accession>A0A8J8BDE3</accession>
<comment type="caution">
    <text evidence="1">The sequence shown here is derived from an EMBL/GenBank/DDBJ whole genome shotgun (WGS) entry which is preliminary data.</text>
</comment>
<dbReference type="EMBL" id="JAGSXH010000124">
    <property type="protein sequence ID" value="MBS2966142.1"/>
    <property type="molecule type" value="Genomic_DNA"/>
</dbReference>
<sequence length="367" mass="40631">MSTRREVALLLRASAPSDGPLVPEPDLAQLDWAYLLDTAFRHRVAALVGSRMVADGWFEPEGRQDYVQDALLSAYALNSSRNRVLLGESVRLVELLRARGVAVALRKGAYLAPAVYRDPGLRPMSDIDIFVERAQARSVAEVLEAEGYVAGSVDARGTIRALTRRQNVFWNVHVNNLPTFHRPGSGPIQRTVSVDVCFDLFLPASGSSLPASVLLDEVVDFESCGVRVPVFRPEHFLLDVAAHLHKESTTLRYIEKLKHQRLLQYVDVVSLIAANPRLDWTVLLDTALTAHASRNVYFALANAEELFPGRVPYDVLARLAADGEVPDGFLTEYAAVDLDTPLHWSSSRIADRLFSDERPRAASRSPI</sequence>
<proteinExistence type="predicted"/>
<reference evidence="1" key="1">
    <citation type="submission" date="2021-04" db="EMBL/GenBank/DDBJ databases">
        <title>Genome based classification of Actinospica acidithermotolerans sp. nov., an actinobacterium isolated from an Indonesian hot spring.</title>
        <authorList>
            <person name="Kusuma A.B."/>
            <person name="Putra K.E."/>
            <person name="Nafisah S."/>
            <person name="Loh J."/>
            <person name="Nouioui I."/>
            <person name="Goodfellow M."/>
        </authorList>
    </citation>
    <scope>NUCLEOTIDE SEQUENCE</scope>
    <source>
        <strain evidence="1">DSM 45618</strain>
    </source>
</reference>
<organism evidence="1 2">
    <name type="scientific">Actinocrinis puniceicyclus</name>
    <dbReference type="NCBI Taxonomy" id="977794"/>
    <lineage>
        <taxon>Bacteria</taxon>
        <taxon>Bacillati</taxon>
        <taxon>Actinomycetota</taxon>
        <taxon>Actinomycetes</taxon>
        <taxon>Catenulisporales</taxon>
        <taxon>Actinospicaceae</taxon>
        <taxon>Actinocrinis</taxon>
    </lineage>
</organism>
<dbReference type="Gene3D" id="3.30.460.40">
    <property type="match status" value="1"/>
</dbReference>
<dbReference type="AlphaFoldDB" id="A0A8J8BDE3"/>
<gene>
    <name evidence="1" type="ORF">KGA66_24060</name>
</gene>
<dbReference type="RefSeq" id="WP_211470926.1">
    <property type="nucleotide sequence ID" value="NZ_JAGSXH010000124.1"/>
</dbReference>
<protein>
    <submittedName>
        <fullName evidence="1">Nucleotidyltransferase family protein</fullName>
    </submittedName>
</protein>
<dbReference type="Proteomes" id="UP000677913">
    <property type="component" value="Unassembled WGS sequence"/>
</dbReference>
<name>A0A8J8BDE3_9ACTN</name>